<keyword evidence="3" id="KW-1185">Reference proteome</keyword>
<evidence type="ECO:0000256" key="1">
    <source>
        <dbReference type="SAM" id="Phobius"/>
    </source>
</evidence>
<proteinExistence type="predicted"/>
<feature type="transmembrane region" description="Helical" evidence="1">
    <location>
        <begin position="6"/>
        <end position="25"/>
    </location>
</feature>
<organism evidence="2 3">
    <name type="scientific">Gemmatimonas groenlandica</name>
    <dbReference type="NCBI Taxonomy" id="2732249"/>
    <lineage>
        <taxon>Bacteria</taxon>
        <taxon>Pseudomonadati</taxon>
        <taxon>Gemmatimonadota</taxon>
        <taxon>Gemmatimonadia</taxon>
        <taxon>Gemmatimonadales</taxon>
        <taxon>Gemmatimonadaceae</taxon>
        <taxon>Gemmatimonas</taxon>
    </lineage>
</organism>
<keyword evidence="1" id="KW-1133">Transmembrane helix</keyword>
<evidence type="ECO:0000313" key="3">
    <source>
        <dbReference type="Proteomes" id="UP000500938"/>
    </source>
</evidence>
<dbReference type="KEGG" id="ggr:HKW67_05350"/>
<dbReference type="AlphaFoldDB" id="A0A6M4IND3"/>
<dbReference type="RefSeq" id="WP_171224405.1">
    <property type="nucleotide sequence ID" value="NZ_CP053085.1"/>
</dbReference>
<keyword evidence="1" id="KW-0812">Transmembrane</keyword>
<protein>
    <submittedName>
        <fullName evidence="2">Uncharacterized protein</fullName>
    </submittedName>
</protein>
<reference evidence="2 3" key="1">
    <citation type="submission" date="2020-05" db="EMBL/GenBank/DDBJ databases">
        <title>Complete genome sequence of Gemmatimonas greenlandica TET16.</title>
        <authorList>
            <person name="Zeng Y."/>
        </authorList>
    </citation>
    <scope>NUCLEOTIDE SEQUENCE [LARGE SCALE GENOMIC DNA]</scope>
    <source>
        <strain evidence="2 3">TET16</strain>
    </source>
</reference>
<accession>A0A6M4IND3</accession>
<evidence type="ECO:0000313" key="2">
    <source>
        <dbReference type="EMBL" id="QJR34977.1"/>
    </source>
</evidence>
<keyword evidence="1" id="KW-0472">Membrane</keyword>
<name>A0A6M4IND3_9BACT</name>
<gene>
    <name evidence="2" type="ORF">HKW67_05350</name>
</gene>
<sequence length="58" mass="6304">MFAREGYPFLLGVAVLAALTFAAALRLRSWPWWLAGYVLTLVALVAAWASRTPVGIPT</sequence>
<dbReference type="Proteomes" id="UP000500938">
    <property type="component" value="Chromosome"/>
</dbReference>
<feature type="transmembrane region" description="Helical" evidence="1">
    <location>
        <begin position="32"/>
        <end position="50"/>
    </location>
</feature>
<dbReference type="EMBL" id="CP053085">
    <property type="protein sequence ID" value="QJR34977.1"/>
    <property type="molecule type" value="Genomic_DNA"/>
</dbReference>